<protein>
    <submittedName>
        <fullName evidence="1">Uncharacterized protein</fullName>
    </submittedName>
</protein>
<evidence type="ECO:0000313" key="1">
    <source>
        <dbReference type="EMBL" id="WMV45528.1"/>
    </source>
</evidence>
<organism evidence="1 2">
    <name type="scientific">Solanum verrucosum</name>
    <dbReference type="NCBI Taxonomy" id="315347"/>
    <lineage>
        <taxon>Eukaryota</taxon>
        <taxon>Viridiplantae</taxon>
        <taxon>Streptophyta</taxon>
        <taxon>Embryophyta</taxon>
        <taxon>Tracheophyta</taxon>
        <taxon>Spermatophyta</taxon>
        <taxon>Magnoliopsida</taxon>
        <taxon>eudicotyledons</taxon>
        <taxon>Gunneridae</taxon>
        <taxon>Pentapetalae</taxon>
        <taxon>asterids</taxon>
        <taxon>lamiids</taxon>
        <taxon>Solanales</taxon>
        <taxon>Solanaceae</taxon>
        <taxon>Solanoideae</taxon>
        <taxon>Solaneae</taxon>
        <taxon>Solanum</taxon>
    </lineage>
</organism>
<reference evidence="1" key="1">
    <citation type="submission" date="2023-08" db="EMBL/GenBank/DDBJ databases">
        <title>A de novo genome assembly of Solanum verrucosum Schlechtendal, a Mexican diploid species geographically isolated from the other diploid A-genome species in potato relatives.</title>
        <authorList>
            <person name="Hosaka K."/>
        </authorList>
    </citation>
    <scope>NUCLEOTIDE SEQUENCE</scope>
    <source>
        <tissue evidence="1">Young leaves</tissue>
    </source>
</reference>
<gene>
    <name evidence="1" type="ORF">MTR67_038913</name>
</gene>
<keyword evidence="2" id="KW-1185">Reference proteome</keyword>
<dbReference type="EMBL" id="CP133620">
    <property type="protein sequence ID" value="WMV45528.1"/>
    <property type="molecule type" value="Genomic_DNA"/>
</dbReference>
<proteinExistence type="predicted"/>
<dbReference type="AlphaFoldDB" id="A0AAF0ZPX7"/>
<dbReference type="Proteomes" id="UP001234989">
    <property type="component" value="Chromosome 9"/>
</dbReference>
<sequence>MNTQLITEEMESSKEVQKWTLARNKFMQQRSKCQWLKLGDYNTKFFHQMLKARRSNNRIFSVQNLAGKTQTNLEQIVEAFVKFHSELLGSAAIERDHVHSQVVNMGTMVNQEQRGLLEARVTDNEIKEALWAISGDKAPGPDCFESQFFKDSWEITKNDILEFIREFFMKGKMLKVWNRTVITLVPKIYHAEKWLGKRMRQLDYREIWRRLDRSTRGRGCRFSGVPDMEGT</sequence>
<evidence type="ECO:0000313" key="2">
    <source>
        <dbReference type="Proteomes" id="UP001234989"/>
    </source>
</evidence>
<accession>A0AAF0ZPX7</accession>
<name>A0AAF0ZPX7_SOLVR</name>